<evidence type="ECO:0000256" key="2">
    <source>
        <dbReference type="ARBA" id="ARBA00022448"/>
    </source>
</evidence>
<dbReference type="PANTHER" id="PTHR43776">
    <property type="entry name" value="TRANSPORT ATP-BINDING PROTEIN"/>
    <property type="match status" value="1"/>
</dbReference>
<dbReference type="InterPro" id="IPR003593">
    <property type="entry name" value="AAA+_ATPase"/>
</dbReference>
<dbReference type="RefSeq" id="WP_105737157.1">
    <property type="nucleotide sequence ID" value="NZ_PVBT01000008.1"/>
</dbReference>
<dbReference type="InterPro" id="IPR017871">
    <property type="entry name" value="ABC_transporter-like_CS"/>
</dbReference>
<dbReference type="EMBL" id="PVBT01000008">
    <property type="protein sequence ID" value="PRD50196.1"/>
    <property type="molecule type" value="Genomic_DNA"/>
</dbReference>
<comment type="caution">
    <text evidence="6">The sequence shown here is derived from an EMBL/GenBank/DDBJ whole genome shotgun (WGS) entry which is preliminary data.</text>
</comment>
<dbReference type="AlphaFoldDB" id="A0A2S9JBL0"/>
<dbReference type="GO" id="GO:0016887">
    <property type="term" value="F:ATP hydrolysis activity"/>
    <property type="evidence" value="ECO:0007669"/>
    <property type="project" value="InterPro"/>
</dbReference>
<dbReference type="InterPro" id="IPR003439">
    <property type="entry name" value="ABC_transporter-like_ATP-bd"/>
</dbReference>
<keyword evidence="3" id="KW-0547">Nucleotide-binding</keyword>
<dbReference type="PANTHER" id="PTHR43776:SF7">
    <property type="entry name" value="D,D-DIPEPTIDE TRANSPORT ATP-BINDING PROTEIN DDPF-RELATED"/>
    <property type="match status" value="1"/>
</dbReference>
<dbReference type="SMART" id="SM00382">
    <property type="entry name" value="AAA"/>
    <property type="match status" value="1"/>
</dbReference>
<keyword evidence="4 6" id="KW-0067">ATP-binding</keyword>
<sequence>MSETDNATVLDVKDVARRFGDRNASGLKDIRLTVKRGETLALVGASGSGKTTLARLIMRLGKPDAGSIHLCGHDITALRGEALRLLRPRFQMVFQDPLAAFNPRATVRRILEDPLRLHDLAPRDSYGQVIAAALERVGLSPDLMQRSPLELSGGQRQRIAIARAIATRPDLIVLDEPVSALDVSVRAQILNLLLDLQEETGVSYLFISHDLAVVRAVADRMIVLDEGRIVESGETERILAAPQAEATRVLIDAVPRLQVSAS</sequence>
<evidence type="ECO:0000256" key="4">
    <source>
        <dbReference type="ARBA" id="ARBA00022840"/>
    </source>
</evidence>
<comment type="similarity">
    <text evidence="1">Belongs to the ABC transporter superfamily.</text>
</comment>
<dbReference type="OrthoDB" id="8440418at2"/>
<keyword evidence="7" id="KW-1185">Reference proteome</keyword>
<dbReference type="GO" id="GO:0055085">
    <property type="term" value="P:transmembrane transport"/>
    <property type="evidence" value="ECO:0007669"/>
    <property type="project" value="UniProtKB-ARBA"/>
</dbReference>
<feature type="domain" description="ABC transporter" evidence="5">
    <location>
        <begin position="10"/>
        <end position="251"/>
    </location>
</feature>
<evidence type="ECO:0000256" key="3">
    <source>
        <dbReference type="ARBA" id="ARBA00022741"/>
    </source>
</evidence>
<reference evidence="6 7" key="1">
    <citation type="submission" date="2018-02" db="EMBL/GenBank/DDBJ databases">
        <title>The draft genome of Phyllobacterium myrsinacearum DSM5892.</title>
        <authorList>
            <person name="Li L."/>
            <person name="Liu L."/>
            <person name="Zhang X."/>
            <person name="Wang T."/>
        </authorList>
    </citation>
    <scope>NUCLEOTIDE SEQUENCE [LARGE SCALE GENOMIC DNA]</scope>
    <source>
        <strain evidence="6 7">DSM 5892</strain>
    </source>
</reference>
<keyword evidence="2" id="KW-0813">Transport</keyword>
<dbReference type="PROSITE" id="PS00211">
    <property type="entry name" value="ABC_TRANSPORTER_1"/>
    <property type="match status" value="1"/>
</dbReference>
<dbReference type="CDD" id="cd03257">
    <property type="entry name" value="ABC_NikE_OppD_transporters"/>
    <property type="match status" value="1"/>
</dbReference>
<organism evidence="6 7">
    <name type="scientific">Phyllobacterium myrsinacearum</name>
    <dbReference type="NCBI Taxonomy" id="28101"/>
    <lineage>
        <taxon>Bacteria</taxon>
        <taxon>Pseudomonadati</taxon>
        <taxon>Pseudomonadota</taxon>
        <taxon>Alphaproteobacteria</taxon>
        <taxon>Hyphomicrobiales</taxon>
        <taxon>Phyllobacteriaceae</taxon>
        <taxon>Phyllobacterium</taxon>
    </lineage>
</organism>
<protein>
    <submittedName>
        <fullName evidence="6">Peptide ABC transporter ATP-binding protein</fullName>
    </submittedName>
</protein>
<dbReference type="PROSITE" id="PS50893">
    <property type="entry name" value="ABC_TRANSPORTER_2"/>
    <property type="match status" value="1"/>
</dbReference>
<evidence type="ECO:0000256" key="1">
    <source>
        <dbReference type="ARBA" id="ARBA00005417"/>
    </source>
</evidence>
<dbReference type="GO" id="GO:0005524">
    <property type="term" value="F:ATP binding"/>
    <property type="evidence" value="ECO:0007669"/>
    <property type="project" value="UniProtKB-KW"/>
</dbReference>
<evidence type="ECO:0000259" key="5">
    <source>
        <dbReference type="PROSITE" id="PS50893"/>
    </source>
</evidence>
<gene>
    <name evidence="6" type="ORF">C5750_23040</name>
</gene>
<accession>A0A2S9JBL0</accession>
<proteinExistence type="inferred from homology"/>
<dbReference type="InterPro" id="IPR050319">
    <property type="entry name" value="ABC_transp_ATP-bind"/>
</dbReference>
<evidence type="ECO:0000313" key="6">
    <source>
        <dbReference type="EMBL" id="PRD50196.1"/>
    </source>
</evidence>
<dbReference type="InterPro" id="IPR027417">
    <property type="entry name" value="P-loop_NTPase"/>
</dbReference>
<dbReference type="SUPFAM" id="SSF52540">
    <property type="entry name" value="P-loop containing nucleoside triphosphate hydrolases"/>
    <property type="match status" value="1"/>
</dbReference>
<dbReference type="Pfam" id="PF00005">
    <property type="entry name" value="ABC_tran"/>
    <property type="match status" value="1"/>
</dbReference>
<dbReference type="Proteomes" id="UP000238563">
    <property type="component" value="Unassembled WGS sequence"/>
</dbReference>
<name>A0A2S9JBL0_9HYPH</name>
<dbReference type="Gene3D" id="3.40.50.300">
    <property type="entry name" value="P-loop containing nucleotide triphosphate hydrolases"/>
    <property type="match status" value="1"/>
</dbReference>
<evidence type="ECO:0000313" key="7">
    <source>
        <dbReference type="Proteomes" id="UP000238563"/>
    </source>
</evidence>